<dbReference type="Proteomes" id="UP001474421">
    <property type="component" value="Unassembled WGS sequence"/>
</dbReference>
<evidence type="ECO:0000256" key="4">
    <source>
        <dbReference type="ARBA" id="ARBA00022989"/>
    </source>
</evidence>
<feature type="compositionally biased region" description="Basic and acidic residues" evidence="6">
    <location>
        <begin position="56"/>
        <end position="67"/>
    </location>
</feature>
<organism evidence="8 9">
    <name type="scientific">Crotalus adamanteus</name>
    <name type="common">Eastern diamondback rattlesnake</name>
    <dbReference type="NCBI Taxonomy" id="8729"/>
    <lineage>
        <taxon>Eukaryota</taxon>
        <taxon>Metazoa</taxon>
        <taxon>Chordata</taxon>
        <taxon>Craniata</taxon>
        <taxon>Vertebrata</taxon>
        <taxon>Euteleostomi</taxon>
        <taxon>Lepidosauria</taxon>
        <taxon>Squamata</taxon>
        <taxon>Bifurcata</taxon>
        <taxon>Unidentata</taxon>
        <taxon>Episquamata</taxon>
        <taxon>Toxicofera</taxon>
        <taxon>Serpentes</taxon>
        <taxon>Colubroidea</taxon>
        <taxon>Viperidae</taxon>
        <taxon>Crotalinae</taxon>
        <taxon>Crotalus</taxon>
    </lineage>
</organism>
<dbReference type="InterPro" id="IPR007593">
    <property type="entry name" value="CD225/Dispanin_fam"/>
</dbReference>
<feature type="region of interest" description="Disordered" evidence="6">
    <location>
        <begin position="15"/>
        <end position="139"/>
    </location>
</feature>
<dbReference type="PANTHER" id="PTHR14948:SF18">
    <property type="entry name" value="PROLINE RICH TRANSMEMBRANE PROTEIN 1B"/>
    <property type="match status" value="1"/>
</dbReference>
<feature type="transmembrane region" description="Helical" evidence="7">
    <location>
        <begin position="275"/>
        <end position="297"/>
    </location>
</feature>
<evidence type="ECO:0000313" key="9">
    <source>
        <dbReference type="Proteomes" id="UP001474421"/>
    </source>
</evidence>
<keyword evidence="4 7" id="KW-1133">Transmembrane helix</keyword>
<evidence type="ECO:0000256" key="6">
    <source>
        <dbReference type="SAM" id="MobiDB-lite"/>
    </source>
</evidence>
<comment type="caution">
    <text evidence="8">The sequence shown here is derived from an EMBL/GenBank/DDBJ whole genome shotgun (WGS) entry which is preliminary data.</text>
</comment>
<gene>
    <name evidence="8" type="ORF">NXF25_017237</name>
</gene>
<dbReference type="PANTHER" id="PTHR14948">
    <property type="entry name" value="NG5"/>
    <property type="match status" value="1"/>
</dbReference>
<dbReference type="InterPro" id="IPR051423">
    <property type="entry name" value="CD225/Dispanin"/>
</dbReference>
<evidence type="ECO:0000256" key="3">
    <source>
        <dbReference type="ARBA" id="ARBA00022692"/>
    </source>
</evidence>
<feature type="compositionally biased region" description="Basic and acidic residues" evidence="6">
    <location>
        <begin position="330"/>
        <end position="344"/>
    </location>
</feature>
<dbReference type="GO" id="GO:0016020">
    <property type="term" value="C:membrane"/>
    <property type="evidence" value="ECO:0007669"/>
    <property type="project" value="UniProtKB-SubCell"/>
</dbReference>
<evidence type="ECO:0000256" key="1">
    <source>
        <dbReference type="ARBA" id="ARBA00004370"/>
    </source>
</evidence>
<feature type="region of interest" description="Disordered" evidence="6">
    <location>
        <begin position="304"/>
        <end position="361"/>
    </location>
</feature>
<dbReference type="Pfam" id="PF04505">
    <property type="entry name" value="CD225"/>
    <property type="match status" value="1"/>
</dbReference>
<evidence type="ECO:0000256" key="5">
    <source>
        <dbReference type="ARBA" id="ARBA00023136"/>
    </source>
</evidence>
<name>A0AAW1ART4_CROAD</name>
<evidence type="ECO:0000256" key="7">
    <source>
        <dbReference type="SAM" id="Phobius"/>
    </source>
</evidence>
<keyword evidence="9" id="KW-1185">Reference proteome</keyword>
<comment type="subcellular location">
    <subcellularLocation>
        <location evidence="1">Membrane</location>
    </subcellularLocation>
</comment>
<dbReference type="AlphaFoldDB" id="A0AAW1ART4"/>
<evidence type="ECO:0000313" key="8">
    <source>
        <dbReference type="EMBL" id="KAK9392393.1"/>
    </source>
</evidence>
<proteinExistence type="inferred from homology"/>
<feature type="compositionally biased region" description="Basic and acidic residues" evidence="6">
    <location>
        <begin position="306"/>
        <end position="321"/>
    </location>
</feature>
<evidence type="ECO:0000256" key="2">
    <source>
        <dbReference type="ARBA" id="ARBA00006843"/>
    </source>
</evidence>
<accession>A0AAW1ART4</accession>
<feature type="compositionally biased region" description="Polar residues" evidence="6">
    <location>
        <begin position="127"/>
        <end position="139"/>
    </location>
</feature>
<keyword evidence="3 7" id="KW-0812">Transmembrane</keyword>
<feature type="transmembrane region" description="Helical" evidence="7">
    <location>
        <begin position="228"/>
        <end position="250"/>
    </location>
</feature>
<feature type="compositionally biased region" description="Basic and acidic residues" evidence="6">
    <location>
        <begin position="15"/>
        <end position="32"/>
    </location>
</feature>
<keyword evidence="5 7" id="KW-0472">Membrane</keyword>
<sequence length="361" mass="41159">MERLEREVRWETESFRVWDESRAPQRARDRLSLGRRKRRGSAAKGRSFSRTCAQIFERRTGPRRRQDPWGNLSPFDPPSVEDTNMDGEEPRPSPSPDHPRDVERGGEAQPSPGSATPGKFTREQKDPSQPNQQAGSDHLQNMGTINLGFVEEPPPYAPPDPKDIHLYPPFQADLPPRSYIFYQPTAPRQALSQPPNVLSSPYPFTIYQSAWPGETPQVGDQRLPPKDYMVESVLVTIFCCLFTGLIALVYSHETRAALKRGDLIQAAVASRKARALVLFSLFFGVFVSIGWIVYVVVTLGGEGGGEEEKDHNDGEKGEMRRKGGSWRKRRNEEKRRSIIMMEKKERRRRKGIIMMEKKEEK</sequence>
<feature type="compositionally biased region" description="Basic and acidic residues" evidence="6">
    <location>
        <begin position="97"/>
        <end position="106"/>
    </location>
</feature>
<reference evidence="8 9" key="1">
    <citation type="journal article" date="2024" name="Proc. Natl. Acad. Sci. U.S.A.">
        <title>The genetic regulatory architecture and epigenomic basis for age-related changes in rattlesnake venom.</title>
        <authorList>
            <person name="Hogan M.P."/>
            <person name="Holding M.L."/>
            <person name="Nystrom G.S."/>
            <person name="Colston T.J."/>
            <person name="Bartlett D.A."/>
            <person name="Mason A.J."/>
            <person name="Ellsworth S.A."/>
            <person name="Rautsaw R.M."/>
            <person name="Lawrence K.C."/>
            <person name="Strickland J.L."/>
            <person name="He B."/>
            <person name="Fraser P."/>
            <person name="Margres M.J."/>
            <person name="Gilbert D.M."/>
            <person name="Gibbs H.L."/>
            <person name="Parkinson C.L."/>
            <person name="Rokyta D.R."/>
        </authorList>
    </citation>
    <scope>NUCLEOTIDE SEQUENCE [LARGE SCALE GENOMIC DNA]</scope>
    <source>
        <strain evidence="8">DRR0105</strain>
    </source>
</reference>
<dbReference type="EMBL" id="JAOTOJ010000016">
    <property type="protein sequence ID" value="KAK9392393.1"/>
    <property type="molecule type" value="Genomic_DNA"/>
</dbReference>
<protein>
    <submittedName>
        <fullName evidence="8">Proline-rich transmembrane protein 1</fullName>
    </submittedName>
</protein>
<comment type="similarity">
    <text evidence="2">Belongs to the CD225/Dispanin family.</text>
</comment>